<accession>A0A6B0V035</accession>
<keyword evidence="1" id="KW-0812">Transmembrane</keyword>
<keyword evidence="1" id="KW-1133">Transmembrane helix</keyword>
<name>A0A6B0V035_IXORI</name>
<protein>
    <submittedName>
        <fullName evidence="2">Uncharacterized protein</fullName>
    </submittedName>
</protein>
<dbReference type="EMBL" id="GIFC01013199">
    <property type="protein sequence ID" value="MXU95282.1"/>
    <property type="molecule type" value="Transcribed_RNA"/>
</dbReference>
<evidence type="ECO:0000313" key="2">
    <source>
        <dbReference type="EMBL" id="MXU95282.1"/>
    </source>
</evidence>
<reference evidence="2" key="1">
    <citation type="submission" date="2019-12" db="EMBL/GenBank/DDBJ databases">
        <title>An insight into the sialome of adult female Ixodes ricinus ticks feeding for 6 days.</title>
        <authorList>
            <person name="Perner J."/>
            <person name="Ribeiro J.M.C."/>
        </authorList>
    </citation>
    <scope>NUCLEOTIDE SEQUENCE</scope>
    <source>
        <strain evidence="2">Semi-engorged</strain>
        <tissue evidence="2">Salivary glands</tissue>
    </source>
</reference>
<dbReference type="AlphaFoldDB" id="A0A6B0V035"/>
<evidence type="ECO:0000256" key="1">
    <source>
        <dbReference type="SAM" id="Phobius"/>
    </source>
</evidence>
<feature type="transmembrane region" description="Helical" evidence="1">
    <location>
        <begin position="42"/>
        <end position="70"/>
    </location>
</feature>
<sequence>MGGWTCLSRSFALAGAVGSALWDGWCFRSGRALKQRLCIFYALHWMFVVCTLVCELAPMQSLFIPFATIITYCDYPARRQPLLGVLSVFVFSSSLTQTSEQTTRRLVRHRVYAAIIFALIQGWNGCAICAISRQRHLSAPSCATLRKRRHSQYLAPLNTKSQNKQKKKNVLVLVFIDLTGNN</sequence>
<organism evidence="2">
    <name type="scientific">Ixodes ricinus</name>
    <name type="common">Common tick</name>
    <name type="synonym">Acarus ricinus</name>
    <dbReference type="NCBI Taxonomy" id="34613"/>
    <lineage>
        <taxon>Eukaryota</taxon>
        <taxon>Metazoa</taxon>
        <taxon>Ecdysozoa</taxon>
        <taxon>Arthropoda</taxon>
        <taxon>Chelicerata</taxon>
        <taxon>Arachnida</taxon>
        <taxon>Acari</taxon>
        <taxon>Parasitiformes</taxon>
        <taxon>Ixodida</taxon>
        <taxon>Ixodoidea</taxon>
        <taxon>Ixodidae</taxon>
        <taxon>Ixodinae</taxon>
        <taxon>Ixodes</taxon>
    </lineage>
</organism>
<keyword evidence="1" id="KW-0472">Membrane</keyword>
<proteinExistence type="predicted"/>